<dbReference type="AlphaFoldDB" id="A0A1I3SIM6"/>
<evidence type="ECO:0000313" key="7">
    <source>
        <dbReference type="Proteomes" id="UP000198635"/>
    </source>
</evidence>
<dbReference type="PRINTS" id="PR00909">
    <property type="entry name" value="SPERMDNBNDNG"/>
</dbReference>
<protein>
    <submittedName>
        <fullName evidence="6">Spermidine/putrescine transport system substrate-binding protein</fullName>
    </submittedName>
</protein>
<evidence type="ECO:0000256" key="5">
    <source>
        <dbReference type="SAM" id="SignalP"/>
    </source>
</evidence>
<reference evidence="7" key="1">
    <citation type="submission" date="2016-10" db="EMBL/GenBank/DDBJ databases">
        <authorList>
            <person name="Varghese N."/>
            <person name="Submissions S."/>
        </authorList>
    </citation>
    <scope>NUCLEOTIDE SEQUENCE [LARGE SCALE GENOMIC DNA]</scope>
    <source>
        <strain evidence="7">DSM 5918</strain>
    </source>
</reference>
<dbReference type="PANTHER" id="PTHR30222">
    <property type="entry name" value="SPERMIDINE/PUTRESCINE-BINDING PERIPLASMIC PROTEIN"/>
    <property type="match status" value="1"/>
</dbReference>
<keyword evidence="4" id="KW-0574">Periplasm</keyword>
<name>A0A1I3SIM6_9BACT</name>
<evidence type="ECO:0000256" key="2">
    <source>
        <dbReference type="ARBA" id="ARBA00022448"/>
    </source>
</evidence>
<accession>A0A1I3SIM6</accession>
<organism evidence="6 7">
    <name type="scientific">Desulfomicrobium apsheronum</name>
    <dbReference type="NCBI Taxonomy" id="52560"/>
    <lineage>
        <taxon>Bacteria</taxon>
        <taxon>Pseudomonadati</taxon>
        <taxon>Thermodesulfobacteriota</taxon>
        <taxon>Desulfovibrionia</taxon>
        <taxon>Desulfovibrionales</taxon>
        <taxon>Desulfomicrobiaceae</taxon>
        <taxon>Desulfomicrobium</taxon>
    </lineage>
</organism>
<evidence type="ECO:0000256" key="1">
    <source>
        <dbReference type="ARBA" id="ARBA00004418"/>
    </source>
</evidence>
<dbReference type="PANTHER" id="PTHR30222:SF17">
    <property type="entry name" value="SPERMIDINE_PUTRESCINE-BINDING PERIPLASMIC PROTEIN"/>
    <property type="match status" value="1"/>
</dbReference>
<dbReference type="OrthoDB" id="6776301at2"/>
<dbReference type="InterPro" id="IPR006059">
    <property type="entry name" value="SBP"/>
</dbReference>
<dbReference type="GO" id="GO:0042597">
    <property type="term" value="C:periplasmic space"/>
    <property type="evidence" value="ECO:0007669"/>
    <property type="project" value="UniProtKB-SubCell"/>
</dbReference>
<comment type="subcellular location">
    <subcellularLocation>
        <location evidence="1">Periplasm</location>
    </subcellularLocation>
</comment>
<keyword evidence="3 5" id="KW-0732">Signal</keyword>
<keyword evidence="2" id="KW-0813">Transport</keyword>
<dbReference type="GO" id="GO:0019808">
    <property type="term" value="F:polyamine binding"/>
    <property type="evidence" value="ECO:0007669"/>
    <property type="project" value="InterPro"/>
</dbReference>
<sequence>MKRIVLMIVFLMVGSSLAMADTLQLLTWKGYAPKELVDKFEAETGVKVEVTYSNNEEMIAKLRATRGAGFDLAQPSQDRISSVQEEFGIYQPIDYSRIEADLFIPSMLEAVKKNTLVGGQSHAVPFCWGTSGLVVNTAKAKGATSWKALIDPQYKGRISYRLKRPLIIAMGFALGYNPFELYTDEKAYAEMLSKIESELIKTKTLVKNYWSNGDQLLESVRTGEITVAEAWDNGAWKLYEEDKNIDFVAPSEGALGWIDTFTIPAKAKNLDAAYKWINFMLRPENSGYFTSAEKAPTASKGAGPFVDPAFQANFDRSFPQATIDNIKWYPPVPANLEAMEGKVLDKVKASN</sequence>
<dbReference type="SUPFAM" id="SSF53850">
    <property type="entry name" value="Periplasmic binding protein-like II"/>
    <property type="match status" value="1"/>
</dbReference>
<keyword evidence="7" id="KW-1185">Reference proteome</keyword>
<dbReference type="Proteomes" id="UP000198635">
    <property type="component" value="Unassembled WGS sequence"/>
</dbReference>
<dbReference type="Pfam" id="PF13416">
    <property type="entry name" value="SBP_bac_8"/>
    <property type="match status" value="1"/>
</dbReference>
<gene>
    <name evidence="6" type="ORF">SAMN04488082_104177</name>
</gene>
<feature type="chain" id="PRO_5011739160" evidence="5">
    <location>
        <begin position="21"/>
        <end position="351"/>
    </location>
</feature>
<dbReference type="Gene3D" id="3.40.190.10">
    <property type="entry name" value="Periplasmic binding protein-like II"/>
    <property type="match status" value="2"/>
</dbReference>
<evidence type="ECO:0000256" key="4">
    <source>
        <dbReference type="ARBA" id="ARBA00022764"/>
    </source>
</evidence>
<evidence type="ECO:0000256" key="3">
    <source>
        <dbReference type="ARBA" id="ARBA00022729"/>
    </source>
</evidence>
<dbReference type="GO" id="GO:0015846">
    <property type="term" value="P:polyamine transport"/>
    <property type="evidence" value="ECO:0007669"/>
    <property type="project" value="InterPro"/>
</dbReference>
<proteinExistence type="predicted"/>
<evidence type="ECO:0000313" key="6">
    <source>
        <dbReference type="EMBL" id="SFJ58568.1"/>
    </source>
</evidence>
<dbReference type="STRING" id="52560.SAMN04488082_104177"/>
<dbReference type="EMBL" id="FORX01000004">
    <property type="protein sequence ID" value="SFJ58568.1"/>
    <property type="molecule type" value="Genomic_DNA"/>
</dbReference>
<feature type="signal peptide" evidence="5">
    <location>
        <begin position="1"/>
        <end position="20"/>
    </location>
</feature>
<dbReference type="InterPro" id="IPR001188">
    <property type="entry name" value="Sperm_putr-bd"/>
</dbReference>
<dbReference type="RefSeq" id="WP_092373282.1">
    <property type="nucleotide sequence ID" value="NZ_FORX01000004.1"/>
</dbReference>